<dbReference type="PANTHER" id="PTHR33473">
    <property type="entry name" value="ATP-DEPENDENT CLP PROTEASE ADAPTER PROTEIN CLPS1, CHLOROPLASTIC"/>
    <property type="match status" value="1"/>
</dbReference>
<dbReference type="Gene3D" id="3.30.1390.10">
    <property type="match status" value="1"/>
</dbReference>
<name>A0A7J7IDU9_9RHOD</name>
<dbReference type="InterPro" id="IPR022935">
    <property type="entry name" value="ClpS"/>
</dbReference>
<evidence type="ECO:0000313" key="4">
    <source>
        <dbReference type="Proteomes" id="UP000530660"/>
    </source>
</evidence>
<feature type="region of interest" description="Disordered" evidence="1">
    <location>
        <begin position="72"/>
        <end position="109"/>
    </location>
</feature>
<evidence type="ECO:0000259" key="2">
    <source>
        <dbReference type="Pfam" id="PF02617"/>
    </source>
</evidence>
<reference evidence="3 4" key="1">
    <citation type="journal article" date="2020" name="J. Phycol.">
        <title>Comparative genome analysis reveals Cyanidiococcus gen. nov., a new extremophilic red algal genus sister to Cyanidioschyzon (Cyanidioschyzonaceae, Rhodophyta).</title>
        <authorList>
            <person name="Liu S.-L."/>
            <person name="Chiang Y.-R."/>
            <person name="Yoon H.S."/>
            <person name="Fu H.-Y."/>
        </authorList>
    </citation>
    <scope>NUCLEOTIDE SEQUENCE [LARGE SCALE GENOMIC DNA]</scope>
    <source>
        <strain evidence="3 4">THAL066</strain>
    </source>
</reference>
<evidence type="ECO:0000313" key="3">
    <source>
        <dbReference type="EMBL" id="KAF6001266.1"/>
    </source>
</evidence>
<accession>A0A7J7IDU9</accession>
<feature type="domain" description="Adaptor protein ClpS core" evidence="2">
    <location>
        <begin position="129"/>
        <end position="197"/>
    </location>
</feature>
<dbReference type="PANTHER" id="PTHR33473:SF17">
    <property type="entry name" value="ATP-DEPENDENT CLP PROTEASE ADAPTER PROTEIN CLPS1, CHLOROPLASTIC"/>
    <property type="match status" value="1"/>
</dbReference>
<dbReference type="GO" id="GO:0030163">
    <property type="term" value="P:protein catabolic process"/>
    <property type="evidence" value="ECO:0007669"/>
    <property type="project" value="InterPro"/>
</dbReference>
<comment type="caution">
    <text evidence="3">The sequence shown here is derived from an EMBL/GenBank/DDBJ whole genome shotgun (WGS) entry which is preliminary data.</text>
</comment>
<dbReference type="InterPro" id="IPR003769">
    <property type="entry name" value="ClpS_core"/>
</dbReference>
<dbReference type="InterPro" id="IPR014719">
    <property type="entry name" value="Ribosomal_bL12_C/ClpS-like"/>
</dbReference>
<keyword evidence="4" id="KW-1185">Reference proteome</keyword>
<dbReference type="SUPFAM" id="SSF54736">
    <property type="entry name" value="ClpS-like"/>
    <property type="match status" value="1"/>
</dbReference>
<gene>
    <name evidence="3" type="ORF">F1559_002140</name>
</gene>
<proteinExistence type="predicted"/>
<protein>
    <recommendedName>
        <fullName evidence="2">Adaptor protein ClpS core domain-containing protein</fullName>
    </recommendedName>
</protein>
<dbReference type="OrthoDB" id="5144at2759"/>
<dbReference type="AlphaFoldDB" id="A0A7J7IDU9"/>
<organism evidence="3 4">
    <name type="scientific">Cyanidiococcus yangmingshanensis</name>
    <dbReference type="NCBI Taxonomy" id="2690220"/>
    <lineage>
        <taxon>Eukaryota</taxon>
        <taxon>Rhodophyta</taxon>
        <taxon>Bangiophyceae</taxon>
        <taxon>Cyanidiales</taxon>
        <taxon>Cyanidiaceae</taxon>
        <taxon>Cyanidiococcus</taxon>
    </lineage>
</organism>
<evidence type="ECO:0000256" key="1">
    <source>
        <dbReference type="SAM" id="MobiDB-lite"/>
    </source>
</evidence>
<dbReference type="GO" id="GO:0006508">
    <property type="term" value="P:proteolysis"/>
    <property type="evidence" value="ECO:0007669"/>
    <property type="project" value="InterPro"/>
</dbReference>
<dbReference type="EMBL" id="VWRR01000015">
    <property type="protein sequence ID" value="KAF6001266.1"/>
    <property type="molecule type" value="Genomic_DNA"/>
</dbReference>
<sequence length="211" mass="23137">MTLSLEGSAAVPANLAFCGSTLWPQRHRTALCAHEFTATSCCRRRPRSEPDVLPGLQVRPLRLMRSLHMADIGRKGPGKIGGKPVEFSPGRGAGAPGGDESGDREREGGGVAVITKTKPAVREKEKTAKEPMWRVLLHNDNIHTFDYVTYTLVKVVKTLTRYKAHRITVHAHKAGVATVTTTWKQLAEEYCQGLQREGLTSSIMPDHSSTQ</sequence>
<dbReference type="Pfam" id="PF02617">
    <property type="entry name" value="ClpS"/>
    <property type="match status" value="1"/>
</dbReference>
<dbReference type="Proteomes" id="UP000530660">
    <property type="component" value="Unassembled WGS sequence"/>
</dbReference>